<dbReference type="RefSeq" id="WP_163907973.1">
    <property type="nucleotide sequence ID" value="NZ_AP022600.1"/>
</dbReference>
<dbReference type="Pfam" id="PF13581">
    <property type="entry name" value="HATPase_c_2"/>
    <property type="match status" value="1"/>
</dbReference>
<dbReference type="AlphaFoldDB" id="A0A378TIZ0"/>
<feature type="domain" description="Histidine kinase/HSP90-like ATPase" evidence="3">
    <location>
        <begin position="21"/>
        <end position="136"/>
    </location>
</feature>
<dbReference type="PANTHER" id="PTHR35526:SF3">
    <property type="entry name" value="ANTI-SIGMA-F FACTOR RSBW"/>
    <property type="match status" value="1"/>
</dbReference>
<organism evidence="4 5">
    <name type="scientific">Mycolicibacterium tokaiense</name>
    <dbReference type="NCBI Taxonomy" id="39695"/>
    <lineage>
        <taxon>Bacteria</taxon>
        <taxon>Bacillati</taxon>
        <taxon>Actinomycetota</taxon>
        <taxon>Actinomycetes</taxon>
        <taxon>Mycobacteriales</taxon>
        <taxon>Mycobacteriaceae</taxon>
        <taxon>Mycolicibacterium</taxon>
    </lineage>
</organism>
<evidence type="ECO:0000256" key="2">
    <source>
        <dbReference type="SAM" id="MobiDB-lite"/>
    </source>
</evidence>
<reference evidence="4 5" key="1">
    <citation type="submission" date="2018-06" db="EMBL/GenBank/DDBJ databases">
        <authorList>
            <consortium name="Pathogen Informatics"/>
            <person name="Doyle S."/>
        </authorList>
    </citation>
    <scope>NUCLEOTIDE SEQUENCE [LARGE SCALE GENOMIC DNA]</scope>
    <source>
        <strain evidence="4 5">NCTC10821</strain>
    </source>
</reference>
<name>A0A378TIZ0_9MYCO</name>
<dbReference type="InterPro" id="IPR003594">
    <property type="entry name" value="HATPase_dom"/>
</dbReference>
<dbReference type="PANTHER" id="PTHR35526">
    <property type="entry name" value="ANTI-SIGMA-F FACTOR RSBW-RELATED"/>
    <property type="match status" value="1"/>
</dbReference>
<evidence type="ECO:0000313" key="5">
    <source>
        <dbReference type="Proteomes" id="UP000254978"/>
    </source>
</evidence>
<keyword evidence="5" id="KW-1185">Reference proteome</keyword>
<dbReference type="Proteomes" id="UP000254978">
    <property type="component" value="Unassembled WGS sequence"/>
</dbReference>
<dbReference type="GO" id="GO:0004674">
    <property type="term" value="F:protein serine/threonine kinase activity"/>
    <property type="evidence" value="ECO:0007669"/>
    <property type="project" value="UniProtKB-KW"/>
</dbReference>
<proteinExistence type="predicted"/>
<keyword evidence="1" id="KW-0723">Serine/threonine-protein kinase</keyword>
<keyword evidence="1" id="KW-0418">Kinase</keyword>
<dbReference type="Gene3D" id="3.30.565.10">
    <property type="entry name" value="Histidine kinase-like ATPase, C-terminal domain"/>
    <property type="match status" value="1"/>
</dbReference>
<dbReference type="SUPFAM" id="SSF55874">
    <property type="entry name" value="ATPase domain of HSP90 chaperone/DNA topoisomerase II/histidine kinase"/>
    <property type="match status" value="1"/>
</dbReference>
<dbReference type="InterPro" id="IPR050267">
    <property type="entry name" value="Anti-sigma-factor_SerPK"/>
</dbReference>
<feature type="region of interest" description="Disordered" evidence="2">
    <location>
        <begin position="145"/>
        <end position="167"/>
    </location>
</feature>
<protein>
    <submittedName>
        <fullName evidence="4">Putative anti-sigma regulatory factor</fullName>
    </submittedName>
</protein>
<accession>A0A378TIZ0</accession>
<dbReference type="CDD" id="cd16936">
    <property type="entry name" value="HATPase_RsbW-like"/>
    <property type="match status" value="1"/>
</dbReference>
<evidence type="ECO:0000313" key="4">
    <source>
        <dbReference type="EMBL" id="STZ59773.1"/>
    </source>
</evidence>
<dbReference type="InterPro" id="IPR036890">
    <property type="entry name" value="HATPase_C_sf"/>
</dbReference>
<evidence type="ECO:0000259" key="3">
    <source>
        <dbReference type="Pfam" id="PF13581"/>
    </source>
</evidence>
<gene>
    <name evidence="4" type="ORF">NCTC10821_03311</name>
</gene>
<sequence length="167" mass="17969">MTDACHPRHELGDAGFTVTVQATPAAVSDLTRQVGRWLDAMPVDTQRHSDIVLAAYEALANCADHAYRDCDVTGAMTLEVTLDEETVRVCITDGGRWVDPQTQQPTTTRGRGLRLMQALCDDFTVNGTDDGTTVCLHFQQCLTASQPPREQGSGQRAGSDDSVSTGA</sequence>
<evidence type="ECO:0000256" key="1">
    <source>
        <dbReference type="ARBA" id="ARBA00022527"/>
    </source>
</evidence>
<keyword evidence="1" id="KW-0808">Transferase</keyword>
<dbReference type="EMBL" id="UGQT01000001">
    <property type="protein sequence ID" value="STZ59773.1"/>
    <property type="molecule type" value="Genomic_DNA"/>
</dbReference>